<evidence type="ECO:0000313" key="4">
    <source>
        <dbReference type="Proteomes" id="UP000182740"/>
    </source>
</evidence>
<proteinExistence type="predicted"/>
<dbReference type="AlphaFoldDB" id="A0A1K1LSF8"/>
<gene>
    <name evidence="3" type="ORF">SAMN04489730_0188</name>
</gene>
<protein>
    <submittedName>
        <fullName evidence="3">DNA binding domain-containing protein, excisionase family</fullName>
    </submittedName>
</protein>
<feature type="compositionally biased region" description="Polar residues" evidence="1">
    <location>
        <begin position="145"/>
        <end position="156"/>
    </location>
</feature>
<dbReference type="RefSeq" id="WP_072474437.1">
    <property type="nucleotide sequence ID" value="NZ_FPJG01000002.1"/>
</dbReference>
<dbReference type="Gene3D" id="1.10.10.60">
    <property type="entry name" value="Homeodomain-like"/>
    <property type="match status" value="1"/>
</dbReference>
<dbReference type="Proteomes" id="UP000182740">
    <property type="component" value="Unassembled WGS sequence"/>
</dbReference>
<name>A0A1K1LSF8_9PSEU</name>
<organism evidence="3 4">
    <name type="scientific">Amycolatopsis australiensis</name>
    <dbReference type="NCBI Taxonomy" id="546364"/>
    <lineage>
        <taxon>Bacteria</taxon>
        <taxon>Bacillati</taxon>
        <taxon>Actinomycetota</taxon>
        <taxon>Actinomycetes</taxon>
        <taxon>Pseudonocardiales</taxon>
        <taxon>Pseudonocardiaceae</taxon>
        <taxon>Amycolatopsis</taxon>
    </lineage>
</organism>
<keyword evidence="4" id="KW-1185">Reference proteome</keyword>
<reference evidence="4" key="1">
    <citation type="submission" date="2016-11" db="EMBL/GenBank/DDBJ databases">
        <authorList>
            <person name="Varghese N."/>
            <person name="Submissions S."/>
        </authorList>
    </citation>
    <scope>NUCLEOTIDE SEQUENCE [LARGE SCALE GENOMIC DNA]</scope>
    <source>
        <strain evidence="4">DSM 44671</strain>
    </source>
</reference>
<evidence type="ECO:0000256" key="1">
    <source>
        <dbReference type="SAM" id="MobiDB-lite"/>
    </source>
</evidence>
<evidence type="ECO:0000313" key="3">
    <source>
        <dbReference type="EMBL" id="SFW13803.1"/>
    </source>
</evidence>
<evidence type="ECO:0000259" key="2">
    <source>
        <dbReference type="Pfam" id="PF19575"/>
    </source>
</evidence>
<dbReference type="EMBL" id="FPJG01000002">
    <property type="protein sequence ID" value="SFW13803.1"/>
    <property type="molecule type" value="Genomic_DNA"/>
</dbReference>
<dbReference type="OrthoDB" id="4157092at2"/>
<feature type="region of interest" description="Disordered" evidence="1">
    <location>
        <begin position="92"/>
        <end position="156"/>
    </location>
</feature>
<dbReference type="Pfam" id="PF19575">
    <property type="entry name" value="HTH_58"/>
    <property type="match status" value="1"/>
</dbReference>
<dbReference type="STRING" id="546364.SAMN04489730_0188"/>
<sequence length="156" mass="16874">MILPQTNREQRDAQIVDAYTSGDNEQQVAERFGLTVATIEKILDDKQVGVVRSGRNYRLHRKTYEAGTTIRALARNAGVSYSTMHKGLADVGTTFRPHGGNSRTVPVTATGAVREPQSARGERTASASLPDSRTTGRSAPLIQPASPTSRNLGARR</sequence>
<feature type="compositionally biased region" description="Polar residues" evidence="1">
    <location>
        <begin position="125"/>
        <end position="137"/>
    </location>
</feature>
<accession>A0A1K1LSF8</accession>
<dbReference type="InterPro" id="IPR045745">
    <property type="entry name" value="HTH_58_Actinobacteria-type"/>
</dbReference>
<feature type="domain" description="Helix-turn-helix" evidence="2">
    <location>
        <begin position="61"/>
        <end position="103"/>
    </location>
</feature>